<reference evidence="2" key="1">
    <citation type="journal article" date="2018" name="Cell. Mol. Life Sci.">
        <title>Giant fish-killing water bug reveals ancient and dynamic venom evolution in Heteroptera.</title>
        <authorList>
            <person name="Walker A.A."/>
            <person name="Hernandez-Vargas M.J."/>
            <person name="Corzo G."/>
            <person name="Fry B.G."/>
            <person name="King G.F."/>
        </authorList>
    </citation>
    <scope>NUCLEOTIDE SEQUENCE</scope>
</reference>
<dbReference type="AlphaFoldDB" id="A0A2K8JNR9"/>
<accession>A0A2K8JNR9</accession>
<feature type="signal peptide" evidence="1">
    <location>
        <begin position="1"/>
        <end position="25"/>
    </location>
</feature>
<sequence length="57" mass="6274">MSVKFAFLLLVLSLALVFMAESGAAMEIVKREANPAGTLTAEAIQKLREIMRKNRHG</sequence>
<feature type="chain" id="PRO_5018246887" evidence="1">
    <location>
        <begin position="26"/>
        <end position="57"/>
    </location>
</feature>
<evidence type="ECO:0000256" key="1">
    <source>
        <dbReference type="SAM" id="SignalP"/>
    </source>
</evidence>
<dbReference type="EMBL" id="MF683375">
    <property type="protein sequence ID" value="ATU82516.1"/>
    <property type="molecule type" value="mRNA"/>
</dbReference>
<organism evidence="2">
    <name type="scientific">Lethocerus distinctifemur</name>
    <dbReference type="NCBI Taxonomy" id="280095"/>
    <lineage>
        <taxon>Eukaryota</taxon>
        <taxon>Metazoa</taxon>
        <taxon>Ecdysozoa</taxon>
        <taxon>Arthropoda</taxon>
        <taxon>Hexapoda</taxon>
        <taxon>Insecta</taxon>
        <taxon>Pterygota</taxon>
        <taxon>Neoptera</taxon>
        <taxon>Paraneoptera</taxon>
        <taxon>Hemiptera</taxon>
        <taxon>Heteroptera</taxon>
        <taxon>Panheteroptera</taxon>
        <taxon>Nepomorpha</taxon>
        <taxon>Belostomatidae</taxon>
        <taxon>Lethocerinae</taxon>
        <taxon>Lethocerus</taxon>
    </lineage>
</organism>
<keyword evidence="1" id="KW-0732">Signal</keyword>
<protein>
    <submittedName>
        <fullName evidence="2">Venom antimicrobial-like peptide Ld8a</fullName>
    </submittedName>
</protein>
<proteinExistence type="evidence at transcript level"/>
<evidence type="ECO:0000313" key="2">
    <source>
        <dbReference type="EMBL" id="ATU82516.1"/>
    </source>
</evidence>
<name>A0A2K8JNR9_9HEMI</name>